<dbReference type="PANTHER" id="PTHR10984:SF82">
    <property type="entry name" value="ENDOPLASMIC RETICULUM VESICLE TRANSPORTER PROTEIN"/>
    <property type="match status" value="1"/>
</dbReference>
<proteinExistence type="predicted"/>
<keyword evidence="9" id="KW-1185">Reference proteome</keyword>
<evidence type="ECO:0000256" key="4">
    <source>
        <dbReference type="ARBA" id="ARBA00023136"/>
    </source>
</evidence>
<reference evidence="8" key="1">
    <citation type="submission" date="2021-01" db="UniProtKB">
        <authorList>
            <consortium name="EnsemblPlants"/>
        </authorList>
    </citation>
    <scope>IDENTIFICATION</scope>
</reference>
<accession>A0A7N0ZRR7</accession>
<evidence type="ECO:0000313" key="9">
    <source>
        <dbReference type="Proteomes" id="UP000594263"/>
    </source>
</evidence>
<dbReference type="PANTHER" id="PTHR10984">
    <property type="entry name" value="ENDOPLASMIC RETICULUM-GOLGI INTERMEDIATE COMPARTMENT PROTEIN"/>
    <property type="match status" value="1"/>
</dbReference>
<sequence>MESVFTELRKLDAYPEINEDFYSRTFSGGFLTVVLSVVMLLIFVSELSLYLHTVTKTQLIVDTTRGEMLKVYFDVTFADIPCSLLIVNSMDISGERHLDIRHDIVKKRIDALGNVTESKPDVTGQPKIETPLQKHGGRLEHNETYCGSCFGAEASDDHCCNSCEEVHDAYLKKGWAMRNPDSIDLCRREEEGEGCNIQGILEINKVAGNFHFSPKKKFNSSNFHLFDFLEFQHDNYNMTHKINKLAFGDHFPGVVNPLDGVSWVHEIPNGMYQYFIKVVPAVYTDIRGRTIQSNQFTVTGFYKGPKTHRPSHPGVFFYYDLSPVMVTFKEEHVSFLDFLTNIFAIIGGIFAIASIIDSFTYHGRKIRQSDERWKSASLVDIP</sequence>
<evidence type="ECO:0000259" key="6">
    <source>
        <dbReference type="Pfam" id="PF07970"/>
    </source>
</evidence>
<dbReference type="Pfam" id="PF13850">
    <property type="entry name" value="ERGIC_N"/>
    <property type="match status" value="1"/>
</dbReference>
<evidence type="ECO:0008006" key="10">
    <source>
        <dbReference type="Google" id="ProtNLM"/>
    </source>
</evidence>
<evidence type="ECO:0000256" key="1">
    <source>
        <dbReference type="ARBA" id="ARBA00004370"/>
    </source>
</evidence>
<dbReference type="GO" id="GO:0016020">
    <property type="term" value="C:membrane"/>
    <property type="evidence" value="ECO:0007669"/>
    <property type="project" value="UniProtKB-SubCell"/>
</dbReference>
<dbReference type="Gramene" id="Kaladp0022s0126.1.v1.1">
    <property type="protein sequence ID" value="Kaladp0022s0126.1.v1.1"/>
    <property type="gene ID" value="Kaladp0022s0126.v1.1"/>
</dbReference>
<feature type="transmembrane region" description="Helical" evidence="5">
    <location>
        <begin position="338"/>
        <end position="359"/>
    </location>
</feature>
<feature type="transmembrane region" description="Helical" evidence="5">
    <location>
        <begin position="21"/>
        <end position="44"/>
    </location>
</feature>
<name>A0A7N0ZRR7_KALFE</name>
<evidence type="ECO:0000256" key="5">
    <source>
        <dbReference type="SAM" id="Phobius"/>
    </source>
</evidence>
<feature type="domain" description="Endoplasmic reticulum vesicle transporter N-terminal" evidence="7">
    <location>
        <begin position="8"/>
        <end position="97"/>
    </location>
</feature>
<dbReference type="EnsemblPlants" id="Kaladp0022s0126.1.v1.1">
    <property type="protein sequence ID" value="Kaladp0022s0126.1.v1.1"/>
    <property type="gene ID" value="Kaladp0022s0126.v1.1"/>
</dbReference>
<dbReference type="InterPro" id="IPR012936">
    <property type="entry name" value="Erv_C"/>
</dbReference>
<organism evidence="8 9">
    <name type="scientific">Kalanchoe fedtschenkoi</name>
    <name type="common">Lavender scallops</name>
    <name type="synonym">South American air plant</name>
    <dbReference type="NCBI Taxonomy" id="63787"/>
    <lineage>
        <taxon>Eukaryota</taxon>
        <taxon>Viridiplantae</taxon>
        <taxon>Streptophyta</taxon>
        <taxon>Embryophyta</taxon>
        <taxon>Tracheophyta</taxon>
        <taxon>Spermatophyta</taxon>
        <taxon>Magnoliopsida</taxon>
        <taxon>eudicotyledons</taxon>
        <taxon>Gunneridae</taxon>
        <taxon>Pentapetalae</taxon>
        <taxon>Saxifragales</taxon>
        <taxon>Crassulaceae</taxon>
        <taxon>Kalanchoe</taxon>
    </lineage>
</organism>
<keyword evidence="2 5" id="KW-0812">Transmembrane</keyword>
<dbReference type="AlphaFoldDB" id="A0A7N0ZRR7"/>
<evidence type="ECO:0000313" key="8">
    <source>
        <dbReference type="EnsemblPlants" id="Kaladp0022s0126.1.v1.1"/>
    </source>
</evidence>
<dbReference type="GO" id="GO:0005783">
    <property type="term" value="C:endoplasmic reticulum"/>
    <property type="evidence" value="ECO:0007669"/>
    <property type="project" value="TreeGrafter"/>
</dbReference>
<keyword evidence="3 5" id="KW-1133">Transmembrane helix</keyword>
<protein>
    <recommendedName>
        <fullName evidence="10">Endoplasmic reticulum-Golgi intermediate compartment protein 3</fullName>
    </recommendedName>
</protein>
<dbReference type="GO" id="GO:0030134">
    <property type="term" value="C:COPII-coated ER to Golgi transport vesicle"/>
    <property type="evidence" value="ECO:0007669"/>
    <property type="project" value="TreeGrafter"/>
</dbReference>
<evidence type="ECO:0000259" key="7">
    <source>
        <dbReference type="Pfam" id="PF13850"/>
    </source>
</evidence>
<dbReference type="Proteomes" id="UP000594263">
    <property type="component" value="Unplaced"/>
</dbReference>
<feature type="domain" description="Endoplasmic reticulum vesicle transporter C-terminal" evidence="6">
    <location>
        <begin position="149"/>
        <end position="357"/>
    </location>
</feature>
<dbReference type="Pfam" id="PF07970">
    <property type="entry name" value="COPIIcoated_ERV"/>
    <property type="match status" value="1"/>
</dbReference>
<evidence type="ECO:0000256" key="2">
    <source>
        <dbReference type="ARBA" id="ARBA00022692"/>
    </source>
</evidence>
<dbReference type="InterPro" id="IPR039542">
    <property type="entry name" value="Erv_N"/>
</dbReference>
<keyword evidence="4 5" id="KW-0472">Membrane</keyword>
<evidence type="ECO:0000256" key="3">
    <source>
        <dbReference type="ARBA" id="ARBA00022989"/>
    </source>
</evidence>
<comment type="subcellular location">
    <subcellularLocation>
        <location evidence="1">Membrane</location>
    </subcellularLocation>
</comment>
<dbReference type="InterPro" id="IPR045888">
    <property type="entry name" value="Erv"/>
</dbReference>